<feature type="signal peptide" evidence="1">
    <location>
        <begin position="1"/>
        <end position="25"/>
    </location>
</feature>
<sequence length="653" mass="70500">MTTLLRSGFALALSGFLLASGPLQAQQLIRPLTADPARASRTVGEPAALARTTVVALPFFDDFTTPREGRPNVQLWLPGGGTLVSNRLAINPPTRGAVTFDGLRADGRSYSNSVANIYTNIDSLTSQPINLAGLTMADSVYLSFAWQTGSIVGGATANSSSTPVVLNLQFRESNGRWTTAPGWLASPNFLGRSTGVPTTPFRQVVIPVDQARYLYGAFQFRFLAVGNSSYAADTWSVDYVLLNRGRGRRAPSPQADTTFADVATSSGLQGANRSGGLSSPLRRYTAMPVWQFNAAGSQADELNPQLGVNVMNLNAGSIPLPVNLLGTVRELNTGTVLGNWLSRTVNLTTIPRLNTVQGDASQVAIPTTAQPKRLRYTLAIESLERSPRTLPNDTIYRDVDLSTYYAYDDGTAEALTTFFPRTTLPLSTLAYRFDLNRPDRVRGLRLYPIYTAGDIQGRSVTVQVWADNNGQPGNVLASKTVTMPNPLPAGWEYYEATFDTPVAVSGIFYVGFSQPSNGREMHYGFDLNNLVPANYSWENTTGTWTQTRADIRTKGNLMMRPVMNNNIATGTAPARDAAAFTLYPNPTQGLVTVEGPGFARAALLDALGRTVWEQPAAQAGQRHLSLAGLSPGLYVLRLTLADGSTATRRLLLE</sequence>
<dbReference type="EMBL" id="BAABGZ010000067">
    <property type="protein sequence ID" value="GAA4363092.1"/>
    <property type="molecule type" value="Genomic_DNA"/>
</dbReference>
<evidence type="ECO:0000313" key="2">
    <source>
        <dbReference type="EMBL" id="GAA4363092.1"/>
    </source>
</evidence>
<evidence type="ECO:0000256" key="1">
    <source>
        <dbReference type="SAM" id="SignalP"/>
    </source>
</evidence>
<protein>
    <recommendedName>
        <fullName evidence="4">T9SS type A sorting domain-containing protein</fullName>
    </recommendedName>
</protein>
<organism evidence="2 3">
    <name type="scientific">Hymenobacter saemangeumensis</name>
    <dbReference type="NCBI Taxonomy" id="1084522"/>
    <lineage>
        <taxon>Bacteria</taxon>
        <taxon>Pseudomonadati</taxon>
        <taxon>Bacteroidota</taxon>
        <taxon>Cytophagia</taxon>
        <taxon>Cytophagales</taxon>
        <taxon>Hymenobacteraceae</taxon>
        <taxon>Hymenobacter</taxon>
    </lineage>
</organism>
<dbReference type="RefSeq" id="WP_345237063.1">
    <property type="nucleotide sequence ID" value="NZ_BAABGZ010000067.1"/>
</dbReference>
<keyword evidence="3" id="KW-1185">Reference proteome</keyword>
<proteinExistence type="predicted"/>
<name>A0ABP8IM63_9BACT</name>
<dbReference type="NCBIfam" id="TIGR04183">
    <property type="entry name" value="Por_Secre_tail"/>
    <property type="match status" value="1"/>
</dbReference>
<dbReference type="InterPro" id="IPR026444">
    <property type="entry name" value="Secre_tail"/>
</dbReference>
<dbReference type="Proteomes" id="UP001501153">
    <property type="component" value="Unassembled WGS sequence"/>
</dbReference>
<comment type="caution">
    <text evidence="2">The sequence shown here is derived from an EMBL/GenBank/DDBJ whole genome shotgun (WGS) entry which is preliminary data.</text>
</comment>
<accession>A0ABP8IM63</accession>
<evidence type="ECO:0008006" key="4">
    <source>
        <dbReference type="Google" id="ProtNLM"/>
    </source>
</evidence>
<feature type="chain" id="PRO_5045394868" description="T9SS type A sorting domain-containing protein" evidence="1">
    <location>
        <begin position="26"/>
        <end position="653"/>
    </location>
</feature>
<reference evidence="3" key="1">
    <citation type="journal article" date="2019" name="Int. J. Syst. Evol. Microbiol.">
        <title>The Global Catalogue of Microorganisms (GCM) 10K type strain sequencing project: providing services to taxonomists for standard genome sequencing and annotation.</title>
        <authorList>
            <consortium name="The Broad Institute Genomics Platform"/>
            <consortium name="The Broad Institute Genome Sequencing Center for Infectious Disease"/>
            <person name="Wu L."/>
            <person name="Ma J."/>
        </authorList>
    </citation>
    <scope>NUCLEOTIDE SEQUENCE [LARGE SCALE GENOMIC DNA]</scope>
    <source>
        <strain evidence="3">JCM 17923</strain>
    </source>
</reference>
<gene>
    <name evidence="2" type="ORF">GCM10023185_31550</name>
</gene>
<keyword evidence="1" id="KW-0732">Signal</keyword>
<dbReference type="Gene3D" id="2.60.120.260">
    <property type="entry name" value="Galactose-binding domain-like"/>
    <property type="match status" value="1"/>
</dbReference>
<evidence type="ECO:0000313" key="3">
    <source>
        <dbReference type="Proteomes" id="UP001501153"/>
    </source>
</evidence>